<comment type="caution">
    <text evidence="1">The sequence shown here is derived from an EMBL/GenBank/DDBJ whole genome shotgun (WGS) entry which is preliminary data.</text>
</comment>
<sequence>MTIKLTLGTTLAGLVLATSAFAETTATAWTDLNLRAGPNTTYDIISVIPAAQSVVVDGCLDESNWCRVTHGEINGWASGDYLTAMVEAPIAGNRERLAVKSVTYEKDPGAAVGSGAVGAVAGAAVGGPVGALIGAAIGASAGSAATPTDKVTTYVRANPLDPVYLDGEVVVGAGIPETVTLSEVPDSEYHYAYVNGVPVLVEREKRRVVYIVR</sequence>
<gene>
    <name evidence="1" type="ORF">M8744_05660</name>
</gene>
<organism evidence="1 2">
    <name type="scientific">Lutimaribacter degradans</name>
    <dbReference type="NCBI Taxonomy" id="2945989"/>
    <lineage>
        <taxon>Bacteria</taxon>
        <taxon>Pseudomonadati</taxon>
        <taxon>Pseudomonadota</taxon>
        <taxon>Alphaproteobacteria</taxon>
        <taxon>Rhodobacterales</taxon>
        <taxon>Roseobacteraceae</taxon>
        <taxon>Lutimaribacter</taxon>
    </lineage>
</organism>
<dbReference type="EMBL" id="JAMQGO010000002">
    <property type="protein sequence ID" value="MCM2561625.1"/>
    <property type="molecule type" value="Genomic_DNA"/>
</dbReference>
<name>A0ACC5ZTX1_9RHOB</name>
<reference evidence="1" key="1">
    <citation type="submission" date="2022-06" db="EMBL/GenBank/DDBJ databases">
        <title>Lutimaribacter sp. EGI FJ00013, a novel bacterium isolated from a salt lake sediment enrichment.</title>
        <authorList>
            <person name="Gao L."/>
            <person name="Fang B.-Z."/>
            <person name="Li W.-J."/>
        </authorList>
    </citation>
    <scope>NUCLEOTIDE SEQUENCE</scope>
    <source>
        <strain evidence="1">EGI FJ00013</strain>
    </source>
</reference>
<accession>A0ACC5ZTX1</accession>
<proteinExistence type="predicted"/>
<evidence type="ECO:0000313" key="1">
    <source>
        <dbReference type="EMBL" id="MCM2561625.1"/>
    </source>
</evidence>
<protein>
    <submittedName>
        <fullName evidence="1">DUF1236 domain-containing protein</fullName>
    </submittedName>
</protein>
<dbReference type="Proteomes" id="UP001203036">
    <property type="component" value="Unassembled WGS sequence"/>
</dbReference>
<keyword evidence="2" id="KW-1185">Reference proteome</keyword>
<evidence type="ECO:0000313" key="2">
    <source>
        <dbReference type="Proteomes" id="UP001203036"/>
    </source>
</evidence>